<dbReference type="InterPro" id="IPR050227">
    <property type="entry name" value="Rab"/>
</dbReference>
<dbReference type="PRINTS" id="PR00449">
    <property type="entry name" value="RASTRNSFRMNG"/>
</dbReference>
<dbReference type="CDD" id="cd00154">
    <property type="entry name" value="Rab"/>
    <property type="match status" value="1"/>
</dbReference>
<keyword evidence="1" id="KW-0547">Nucleotide-binding</keyword>
<dbReference type="SMART" id="SM00173">
    <property type="entry name" value="RAS"/>
    <property type="match status" value="1"/>
</dbReference>
<keyword evidence="2" id="KW-0342">GTP-binding</keyword>
<dbReference type="EMBL" id="JAKELL010000079">
    <property type="protein sequence ID" value="KAH8984137.1"/>
    <property type="molecule type" value="Genomic_DNA"/>
</dbReference>
<dbReference type="NCBIfam" id="TIGR00231">
    <property type="entry name" value="small_GTP"/>
    <property type="match status" value="1"/>
</dbReference>
<keyword evidence="4" id="KW-1185">Reference proteome</keyword>
<dbReference type="InterPro" id="IPR001806">
    <property type="entry name" value="Small_GTPase"/>
</dbReference>
<dbReference type="SMART" id="SM00174">
    <property type="entry name" value="RHO"/>
    <property type="match status" value="1"/>
</dbReference>
<dbReference type="PROSITE" id="PS51419">
    <property type="entry name" value="RAB"/>
    <property type="match status" value="1"/>
</dbReference>
<dbReference type="InterPro" id="IPR027417">
    <property type="entry name" value="P-loop_NTPase"/>
</dbReference>
<proteinExistence type="predicted"/>
<dbReference type="PANTHER" id="PTHR47977">
    <property type="entry name" value="RAS-RELATED PROTEIN RAB"/>
    <property type="match status" value="1"/>
</dbReference>
<organism evidence="3 4">
    <name type="scientific">Lactarius akahatsu</name>
    <dbReference type="NCBI Taxonomy" id="416441"/>
    <lineage>
        <taxon>Eukaryota</taxon>
        <taxon>Fungi</taxon>
        <taxon>Dikarya</taxon>
        <taxon>Basidiomycota</taxon>
        <taxon>Agaricomycotina</taxon>
        <taxon>Agaricomycetes</taxon>
        <taxon>Russulales</taxon>
        <taxon>Russulaceae</taxon>
        <taxon>Lactarius</taxon>
    </lineage>
</organism>
<accession>A0AAD4Q9X6</accession>
<dbReference type="AlphaFoldDB" id="A0AAD4Q9X6"/>
<reference evidence="3" key="1">
    <citation type="submission" date="2022-01" db="EMBL/GenBank/DDBJ databases">
        <title>Comparative genomics reveals a dynamic genome evolution in the ectomycorrhizal milk-cap (Lactarius) mushrooms.</title>
        <authorList>
            <consortium name="DOE Joint Genome Institute"/>
            <person name="Lebreton A."/>
            <person name="Tang N."/>
            <person name="Kuo A."/>
            <person name="LaButti K."/>
            <person name="Drula E."/>
            <person name="Barry K."/>
            <person name="Clum A."/>
            <person name="Lipzen A."/>
            <person name="Mousain D."/>
            <person name="Ng V."/>
            <person name="Wang R."/>
            <person name="Wang X."/>
            <person name="Dai Y."/>
            <person name="Henrissat B."/>
            <person name="Grigoriev I.V."/>
            <person name="Guerin-Laguette A."/>
            <person name="Yu F."/>
            <person name="Martin F.M."/>
        </authorList>
    </citation>
    <scope>NUCLEOTIDE SEQUENCE</scope>
    <source>
        <strain evidence="3">QP</strain>
    </source>
</reference>
<evidence type="ECO:0000256" key="1">
    <source>
        <dbReference type="ARBA" id="ARBA00022741"/>
    </source>
</evidence>
<dbReference type="PROSITE" id="PS51421">
    <property type="entry name" value="RAS"/>
    <property type="match status" value="1"/>
</dbReference>
<evidence type="ECO:0000313" key="3">
    <source>
        <dbReference type="EMBL" id="KAH8984137.1"/>
    </source>
</evidence>
<dbReference type="Pfam" id="PF00071">
    <property type="entry name" value="Ras"/>
    <property type="match status" value="1"/>
</dbReference>
<dbReference type="GO" id="GO:0005525">
    <property type="term" value="F:GTP binding"/>
    <property type="evidence" value="ECO:0007669"/>
    <property type="project" value="UniProtKB-KW"/>
</dbReference>
<gene>
    <name evidence="3" type="ORF">EDB92DRAFT_1504158</name>
</gene>
<evidence type="ECO:0000256" key="2">
    <source>
        <dbReference type="ARBA" id="ARBA00023134"/>
    </source>
</evidence>
<dbReference type="SUPFAM" id="SSF52540">
    <property type="entry name" value="P-loop containing nucleoside triphosphate hydrolases"/>
    <property type="match status" value="1"/>
</dbReference>
<sequence>MPVQTHSQELHVKIIVIGNSSVGKSSLLMRWSENHWLPEGEPGATIGVEVLRQKLDVKGENVNLAIWDTAGEENFRTMQSAHYRGAQGIVLVYDSTNRHSFEELTRWFDEIRTYVSGPVDKVIVGNKVDKDYQRQVPTAEAAAFARKMGCRSAETSAKTALGVRNAFREMVERIVDNPELHVFSKPSTPQASFTRPSFLGYRSAFSTQPS</sequence>
<dbReference type="SMART" id="SM00175">
    <property type="entry name" value="RAB"/>
    <property type="match status" value="1"/>
</dbReference>
<evidence type="ECO:0000313" key="4">
    <source>
        <dbReference type="Proteomes" id="UP001201163"/>
    </source>
</evidence>
<name>A0AAD4Q9X6_9AGAM</name>
<dbReference type="Proteomes" id="UP001201163">
    <property type="component" value="Unassembled WGS sequence"/>
</dbReference>
<dbReference type="InterPro" id="IPR005225">
    <property type="entry name" value="Small_GTP-bd"/>
</dbReference>
<dbReference type="SMART" id="SM00176">
    <property type="entry name" value="RAN"/>
    <property type="match status" value="1"/>
</dbReference>
<comment type="caution">
    <text evidence="3">The sequence shown here is derived from an EMBL/GenBank/DDBJ whole genome shotgun (WGS) entry which is preliminary data.</text>
</comment>
<dbReference type="GO" id="GO:0003924">
    <property type="term" value="F:GTPase activity"/>
    <property type="evidence" value="ECO:0007669"/>
    <property type="project" value="InterPro"/>
</dbReference>
<protein>
    <submittedName>
        <fullName evidence="3">Ras-domain-containing protein</fullName>
    </submittedName>
</protein>
<dbReference type="FunFam" id="3.40.50.300:FF:001329">
    <property type="entry name" value="Small GTP-binding protein, putative"/>
    <property type="match status" value="1"/>
</dbReference>
<dbReference type="Gene3D" id="3.40.50.300">
    <property type="entry name" value="P-loop containing nucleotide triphosphate hydrolases"/>
    <property type="match status" value="1"/>
</dbReference>